<protein>
    <recommendedName>
        <fullName evidence="3">NAD(P)-binding domain-containing protein</fullName>
    </recommendedName>
</protein>
<dbReference type="InterPro" id="IPR036291">
    <property type="entry name" value="NAD(P)-bd_dom_sf"/>
</dbReference>
<dbReference type="Proteomes" id="UP001497453">
    <property type="component" value="Chromosome 5"/>
</dbReference>
<dbReference type="PANTHER" id="PTHR14097">
    <property type="entry name" value="OXIDOREDUCTASE HTATIP2"/>
    <property type="match status" value="1"/>
</dbReference>
<dbReference type="Gene3D" id="3.40.50.720">
    <property type="entry name" value="NAD(P)-binding Rossmann-like Domain"/>
    <property type="match status" value="1"/>
</dbReference>
<evidence type="ECO:0000313" key="1">
    <source>
        <dbReference type="EMBL" id="CAL1708873.1"/>
    </source>
</evidence>
<keyword evidence="2" id="KW-1185">Reference proteome</keyword>
<evidence type="ECO:0000313" key="2">
    <source>
        <dbReference type="Proteomes" id="UP001497453"/>
    </source>
</evidence>
<proteinExistence type="predicted"/>
<organism evidence="1 2">
    <name type="scientific">Somion occarium</name>
    <dbReference type="NCBI Taxonomy" id="3059160"/>
    <lineage>
        <taxon>Eukaryota</taxon>
        <taxon>Fungi</taxon>
        <taxon>Dikarya</taxon>
        <taxon>Basidiomycota</taxon>
        <taxon>Agaricomycotina</taxon>
        <taxon>Agaricomycetes</taxon>
        <taxon>Polyporales</taxon>
        <taxon>Cerrenaceae</taxon>
        <taxon>Somion</taxon>
    </lineage>
</organism>
<accession>A0ABP1DLY8</accession>
<dbReference type="SUPFAM" id="SSF51735">
    <property type="entry name" value="NAD(P)-binding Rossmann-fold domains"/>
    <property type="match status" value="1"/>
</dbReference>
<reference evidence="2" key="1">
    <citation type="submission" date="2024-04" db="EMBL/GenBank/DDBJ databases">
        <authorList>
            <person name="Shaw F."/>
            <person name="Minotto A."/>
        </authorList>
    </citation>
    <scope>NUCLEOTIDE SEQUENCE [LARGE SCALE GENOMIC DNA]</scope>
</reference>
<evidence type="ECO:0008006" key="3">
    <source>
        <dbReference type="Google" id="ProtNLM"/>
    </source>
</evidence>
<dbReference type="PANTHER" id="PTHR14097:SF8">
    <property type="entry name" value="NAD(P)-BINDING DOMAIN-CONTAINING PROTEIN"/>
    <property type="match status" value="1"/>
</dbReference>
<gene>
    <name evidence="1" type="ORF">GFSPODELE1_LOCUS7061</name>
</gene>
<name>A0ABP1DLY8_9APHY</name>
<sequence length="241" mass="27035">MRLLLTGATGVAGLSIYRAALSDPAVTSITLLLRRSFPEWAVLPPNATEKTQTIIHSDYVSYSPDLASSLAQHDACIWAMGKASSGMSEADYTRLTYDYPMAFIKALRDAGAGAERKKGEEFRLVYISGEMADPTQTSRQMWARVKAEPRTISLHSLITRQGLRCISCVLGTFSLQRTTQQIVQTNVELWPIMLTVPWHRYTPRYYPPFTRPLTLWLQSGSRSPRVIGRTLFYSGTNSYES</sequence>
<dbReference type="EMBL" id="OZ037948">
    <property type="protein sequence ID" value="CAL1708873.1"/>
    <property type="molecule type" value="Genomic_DNA"/>
</dbReference>